<evidence type="ECO:0000313" key="11">
    <source>
        <dbReference type="Proteomes" id="UP000314981"/>
    </source>
</evidence>
<reference evidence="10" key="3">
    <citation type="submission" date="2025-09" db="UniProtKB">
        <authorList>
            <consortium name="Ensembl"/>
        </authorList>
    </citation>
    <scope>IDENTIFICATION</scope>
</reference>
<feature type="compositionally biased region" description="Low complexity" evidence="7">
    <location>
        <begin position="72"/>
        <end position="87"/>
    </location>
</feature>
<dbReference type="GO" id="GO:0005085">
    <property type="term" value="F:guanyl-nucleotide exchange factor activity"/>
    <property type="evidence" value="ECO:0007669"/>
    <property type="project" value="InterPro"/>
</dbReference>
<keyword evidence="4" id="KW-0175">Coiled coil</keyword>
<feature type="region of interest" description="Disordered" evidence="7">
    <location>
        <begin position="269"/>
        <end position="288"/>
    </location>
</feature>
<evidence type="ECO:0000313" key="10">
    <source>
        <dbReference type="Ensembl" id="ENSBIXP00000006539.1"/>
    </source>
</evidence>
<evidence type="ECO:0000256" key="7">
    <source>
        <dbReference type="SAM" id="MobiDB-lite"/>
    </source>
</evidence>
<dbReference type="Ensembl" id="ENSBIXT00000003531.1">
    <property type="protein sequence ID" value="ENSBIXP00000006539.1"/>
    <property type="gene ID" value="ENSBIXG00000012672.1"/>
</dbReference>
<evidence type="ECO:0000256" key="1">
    <source>
        <dbReference type="ARBA" id="ARBA00004632"/>
    </source>
</evidence>
<proteinExistence type="predicted"/>
<feature type="compositionally biased region" description="Basic and acidic residues" evidence="7">
    <location>
        <begin position="536"/>
        <end position="545"/>
    </location>
</feature>
<dbReference type="Gene3D" id="1.10.1000.11">
    <property type="entry name" value="Arf Nucleotide-binding Site Opener,domain 2"/>
    <property type="match status" value="1"/>
</dbReference>
<evidence type="ECO:0000256" key="5">
    <source>
        <dbReference type="ARBA" id="ARBA00023136"/>
    </source>
</evidence>
<organism evidence="10 11">
    <name type="scientific">Bos indicus x Bos taurus</name>
    <name type="common">Hybrid cattle</name>
    <dbReference type="NCBI Taxonomy" id="30522"/>
    <lineage>
        <taxon>Eukaryota</taxon>
        <taxon>Metazoa</taxon>
        <taxon>Chordata</taxon>
        <taxon>Craniata</taxon>
        <taxon>Vertebrata</taxon>
        <taxon>Euteleostomi</taxon>
        <taxon>Mammalia</taxon>
        <taxon>Eutheria</taxon>
        <taxon>Laurasiatheria</taxon>
        <taxon>Artiodactyla</taxon>
        <taxon>Ruminantia</taxon>
        <taxon>Pecora</taxon>
        <taxon>Bovidae</taxon>
        <taxon>Bovinae</taxon>
        <taxon>Bos</taxon>
    </lineage>
</organism>
<keyword evidence="11" id="KW-1185">Reference proteome</keyword>
<dbReference type="InterPro" id="IPR000904">
    <property type="entry name" value="Sec7_dom"/>
</dbReference>
<reference evidence="10" key="2">
    <citation type="submission" date="2025-08" db="UniProtKB">
        <authorList>
            <consortium name="Ensembl"/>
        </authorList>
    </citation>
    <scope>IDENTIFICATION</scope>
</reference>
<evidence type="ECO:0000256" key="4">
    <source>
        <dbReference type="ARBA" id="ARBA00023054"/>
    </source>
</evidence>
<feature type="compositionally biased region" description="Low complexity" evidence="7">
    <location>
        <begin position="190"/>
        <end position="200"/>
    </location>
</feature>
<feature type="domain" description="PH" evidence="8">
    <location>
        <begin position="990"/>
        <end position="1103"/>
    </location>
</feature>
<dbReference type="PANTHER" id="PTHR10663">
    <property type="entry name" value="GUANYL-NUCLEOTIDE EXCHANGE FACTOR"/>
    <property type="match status" value="1"/>
</dbReference>
<dbReference type="SUPFAM" id="SSF50729">
    <property type="entry name" value="PH domain-like"/>
    <property type="match status" value="1"/>
</dbReference>
<dbReference type="InterPro" id="IPR001849">
    <property type="entry name" value="PH_domain"/>
</dbReference>
<sequence length="1205" mass="129210">MAERHQQTKTSFLFVQLRAPPARVRPAPAPARTAAAGGPEEGRPFPGPGAGSSAGGAFGPPPRAGPPPPRPGRGTAAPAAPCCSAPAQGEEKTRALDARRGRARGPPGRRRSPAPASGARGRRQPRPCRPPSPAPGMGDGGRSPSAGWTPWPDGPARPGPQARDASGCSLPQAQAADGAQSPGSRGGAEAPARSPARPRSTQGAGTPARASRARLCRHRAPLQTSRSCAAPPAALPLKAETFVWVNNASAHSQSVAKAKYEFLFGRSEEKTPDTSDHGGSTLLPPNVTNEFPEYGTMEASGEGLRASLEFDAESLLRCPGGPQGAQPLAGRHSGPVTVTGGPKDVRGLPSQSHFKEPSLQPIDSLISALKATEARIASGTSQATKVLDGAAVSTFPAQQGGQEPDTASHKARKAHALFPAGCEKSPDIPLSAKVPTEEHFYLSIQEDLTALLTGEIQAEPSLRASNGRKGAVHVQEPAGPASLVGSPATPSSAGGAGLLRERRSDQREHPGQCAPGRPGQGKHVAFQGVDTLWTGGEERESRRPADAQTPPGRTAPPESREFSKVHSHLISSAALRDPAPPERPCPPEPLLETVEDEVFLREDKEHLERRAEPERAGERILEQAEHLRGGDDDILGSGYAEDSTDVYSSQFETILDNTSLYYSAESLETLYSEPDSYFSFEMPLTPMIQQRIKEGGQFLERTSVGAQQDVLSISADGGIVMGSSSGIANGLSGSSNSIYSKGTPEIAFWGSNAGVKTSLLEAHSEMGSTEILEKEASGSLSNSTSSNTEAAKRLAKRLYQLDRFKRSDVAKHLGKNNEFSKLVAEEYLKFFDFTGMTLDQSLRYFFKAFSLVGETQERERILVHFSNRYFYCNPDTIASQDGVHCLTCAMMLLNTDLHGHNIGKKMTCQEFIANLQGVDEGGDFSKDLLKALYNSIKNEKLEWAVDDEEKKKSLSEGADEKANGTHPKSISRIGSTTNPFLDIPHDPNAAVYKSGFLARKIHADMDGKKTPRGKRGWKTFYAVLKGTVLYLQKDEYKPEKALSEEDLKNAVSVHHALASQATDYEKKPNVLKLKTADWRVLLFQAQSPEEMQGWINKINCVAAVFSAPPFPAAIGSQKKFSRPLLPATTTKLSQKTRYEMYVRLLKEGGLELLSGGRGGPAGLKKSHSSPSLNPDTSPVTAKVKRNVSERKDHRPETPSIKQKVT</sequence>
<reference evidence="10 11" key="1">
    <citation type="submission" date="2018-11" db="EMBL/GenBank/DDBJ databases">
        <title>Haplotype-resolved cattle genomes.</title>
        <authorList>
            <person name="Low W.Y."/>
            <person name="Tearle R."/>
            <person name="Bickhart D.M."/>
            <person name="Rosen B.D."/>
            <person name="Koren S."/>
            <person name="Rhie A."/>
            <person name="Hiendleder S."/>
            <person name="Phillippy A.M."/>
            <person name="Smith T.P.L."/>
            <person name="Williams J.L."/>
        </authorList>
    </citation>
    <scope>NUCLEOTIDE SEQUENCE [LARGE SCALE GENOMIC DNA]</scope>
</reference>
<evidence type="ECO:0000259" key="9">
    <source>
        <dbReference type="PROSITE" id="PS50190"/>
    </source>
</evidence>
<dbReference type="CDD" id="cd13295">
    <property type="entry name" value="PH_EFA6"/>
    <property type="match status" value="1"/>
</dbReference>
<feature type="domain" description="SEC7" evidence="9">
    <location>
        <begin position="754"/>
        <end position="939"/>
    </location>
</feature>
<dbReference type="Pfam" id="PF01369">
    <property type="entry name" value="Sec7"/>
    <property type="match status" value="1"/>
</dbReference>
<keyword evidence="2" id="KW-1003">Cell membrane</keyword>
<protein>
    <submittedName>
        <fullName evidence="10">Uncharacterized protein</fullName>
    </submittedName>
</protein>
<evidence type="ECO:0000256" key="2">
    <source>
        <dbReference type="ARBA" id="ARBA00022475"/>
    </source>
</evidence>
<name>A0A4W2C1I4_BOBOX</name>
<dbReference type="AlphaFoldDB" id="A0A4W2C1I4"/>
<evidence type="ECO:0000256" key="3">
    <source>
        <dbReference type="ARBA" id="ARBA00022553"/>
    </source>
</evidence>
<dbReference type="PANTHER" id="PTHR10663:SF337">
    <property type="entry name" value="PH AND SEC7 DOMAIN-CONTAINING PROTEIN 3"/>
    <property type="match status" value="1"/>
</dbReference>
<feature type="compositionally biased region" description="Basic residues" evidence="7">
    <location>
        <begin position="101"/>
        <end position="112"/>
    </location>
</feature>
<dbReference type="Gene3D" id="2.30.29.30">
    <property type="entry name" value="Pleckstrin-homology domain (PH domain)/Phosphotyrosine-binding domain (PTB)"/>
    <property type="match status" value="1"/>
</dbReference>
<accession>A0A4W2C1I4</accession>
<evidence type="ECO:0000256" key="6">
    <source>
        <dbReference type="ARBA" id="ARBA00023273"/>
    </source>
</evidence>
<feature type="region of interest" description="Disordered" evidence="7">
    <location>
        <begin position="952"/>
        <end position="971"/>
    </location>
</feature>
<dbReference type="SMART" id="SM00233">
    <property type="entry name" value="PH"/>
    <property type="match status" value="1"/>
</dbReference>
<keyword evidence="5" id="KW-0472">Membrane</keyword>
<dbReference type="GO" id="GO:0032012">
    <property type="term" value="P:regulation of ARF protein signal transduction"/>
    <property type="evidence" value="ECO:0007669"/>
    <property type="project" value="InterPro"/>
</dbReference>
<feature type="compositionally biased region" description="Basic and acidic residues" evidence="7">
    <location>
        <begin position="499"/>
        <end position="510"/>
    </location>
</feature>
<feature type="region of interest" description="Disordered" evidence="7">
    <location>
        <begin position="1156"/>
        <end position="1205"/>
    </location>
</feature>
<comment type="subcellular location">
    <subcellularLocation>
        <location evidence="1">Cell projection</location>
        <location evidence="1">Ruffle membrane</location>
    </subcellularLocation>
</comment>
<feature type="region of interest" description="Disordered" evidence="7">
    <location>
        <begin position="1"/>
        <end position="229"/>
    </location>
</feature>
<evidence type="ECO:0000259" key="8">
    <source>
        <dbReference type="PROSITE" id="PS50003"/>
    </source>
</evidence>
<keyword evidence="6" id="KW-0966">Cell projection</keyword>
<dbReference type="PROSITE" id="PS50190">
    <property type="entry name" value="SEC7"/>
    <property type="match status" value="1"/>
</dbReference>
<dbReference type="InterPro" id="IPR011993">
    <property type="entry name" value="PH-like_dom_sf"/>
</dbReference>
<feature type="region of interest" description="Disordered" evidence="7">
    <location>
        <begin position="462"/>
        <end position="563"/>
    </location>
</feature>
<feature type="compositionally biased region" description="Basic and acidic residues" evidence="7">
    <location>
        <begin position="89"/>
        <end position="100"/>
    </location>
</feature>
<feature type="compositionally biased region" description="Basic and acidic residues" evidence="7">
    <location>
        <begin position="952"/>
        <end position="963"/>
    </location>
</feature>
<feature type="compositionally biased region" description="Polar residues" evidence="7">
    <location>
        <begin position="1168"/>
        <end position="1179"/>
    </location>
</feature>
<keyword evidence="3" id="KW-0597">Phosphoprotein</keyword>
<dbReference type="CDD" id="cd00171">
    <property type="entry name" value="Sec7"/>
    <property type="match status" value="1"/>
</dbReference>
<feature type="compositionally biased region" description="Gly residues" evidence="7">
    <location>
        <begin position="48"/>
        <end position="58"/>
    </location>
</feature>
<dbReference type="Proteomes" id="UP000314981">
    <property type="component" value="Chromosome 27"/>
</dbReference>
<feature type="compositionally biased region" description="Basic and acidic residues" evidence="7">
    <location>
        <begin position="1186"/>
        <end position="1196"/>
    </location>
</feature>
<dbReference type="FunFam" id="1.10.1000.11:FF:000004">
    <property type="entry name" value="PH and SEC7 domain-containing protein 2"/>
    <property type="match status" value="1"/>
</dbReference>
<dbReference type="SUPFAM" id="SSF48425">
    <property type="entry name" value="Sec7 domain"/>
    <property type="match status" value="1"/>
</dbReference>
<dbReference type="GO" id="GO:0032587">
    <property type="term" value="C:ruffle membrane"/>
    <property type="evidence" value="ECO:0007669"/>
    <property type="project" value="UniProtKB-SubCell"/>
</dbReference>
<feature type="compositionally biased region" description="Low complexity" evidence="7">
    <location>
        <begin position="18"/>
        <end position="38"/>
    </location>
</feature>
<feature type="compositionally biased region" description="Pro residues" evidence="7">
    <location>
        <begin position="59"/>
        <end position="71"/>
    </location>
</feature>
<dbReference type="FunFam" id="2.30.29.30:FF:000054">
    <property type="entry name" value="PH and SEC7 domain-containing protein 3"/>
    <property type="match status" value="1"/>
</dbReference>
<dbReference type="InterPro" id="IPR035999">
    <property type="entry name" value="Sec7_dom_sf"/>
</dbReference>
<dbReference type="InterPro" id="IPR041681">
    <property type="entry name" value="PH_9"/>
</dbReference>
<dbReference type="InterPro" id="IPR023394">
    <property type="entry name" value="Sec7_C_sf"/>
</dbReference>
<feature type="compositionally biased region" description="Basic residues" evidence="7">
    <location>
        <begin position="211"/>
        <end position="220"/>
    </location>
</feature>
<dbReference type="SMART" id="SM00222">
    <property type="entry name" value="Sec7"/>
    <property type="match status" value="1"/>
</dbReference>
<dbReference type="PROSITE" id="PS50003">
    <property type="entry name" value="PH_DOMAIN"/>
    <property type="match status" value="1"/>
</dbReference>
<dbReference type="Pfam" id="PF15410">
    <property type="entry name" value="PH_9"/>
    <property type="match status" value="1"/>
</dbReference>